<organism evidence="1 2">
    <name type="scientific">Henosepilachna vigintioctopunctata</name>
    <dbReference type="NCBI Taxonomy" id="420089"/>
    <lineage>
        <taxon>Eukaryota</taxon>
        <taxon>Metazoa</taxon>
        <taxon>Ecdysozoa</taxon>
        <taxon>Arthropoda</taxon>
        <taxon>Hexapoda</taxon>
        <taxon>Insecta</taxon>
        <taxon>Pterygota</taxon>
        <taxon>Neoptera</taxon>
        <taxon>Endopterygota</taxon>
        <taxon>Coleoptera</taxon>
        <taxon>Polyphaga</taxon>
        <taxon>Cucujiformia</taxon>
        <taxon>Coccinelloidea</taxon>
        <taxon>Coccinellidae</taxon>
        <taxon>Epilachninae</taxon>
        <taxon>Epilachnini</taxon>
        <taxon>Henosepilachna</taxon>
    </lineage>
</organism>
<evidence type="ECO:0000313" key="2">
    <source>
        <dbReference type="Proteomes" id="UP001431783"/>
    </source>
</evidence>
<dbReference type="AlphaFoldDB" id="A0AAW1UXF6"/>
<sequence length="80" mass="8822">MREKIKIKAYFSGIDRSPCEAANRKADDAVNEVSDNIDENSAAPIGSIGVTIEPEPRSKLEQQSAHIQLENQQLTVDIIN</sequence>
<comment type="caution">
    <text evidence="1">The sequence shown here is derived from an EMBL/GenBank/DDBJ whole genome shotgun (WGS) entry which is preliminary data.</text>
</comment>
<dbReference type="Proteomes" id="UP001431783">
    <property type="component" value="Unassembled WGS sequence"/>
</dbReference>
<dbReference type="EMBL" id="JARQZJ010000096">
    <property type="protein sequence ID" value="KAK9885579.1"/>
    <property type="molecule type" value="Genomic_DNA"/>
</dbReference>
<protein>
    <submittedName>
        <fullName evidence="1">Uncharacterized protein</fullName>
    </submittedName>
</protein>
<gene>
    <name evidence="1" type="ORF">WA026_012336</name>
</gene>
<keyword evidence="2" id="KW-1185">Reference proteome</keyword>
<proteinExistence type="predicted"/>
<accession>A0AAW1UXF6</accession>
<name>A0AAW1UXF6_9CUCU</name>
<reference evidence="1 2" key="1">
    <citation type="submission" date="2023-03" db="EMBL/GenBank/DDBJ databases">
        <title>Genome insight into feeding habits of ladybird beetles.</title>
        <authorList>
            <person name="Li H.-S."/>
            <person name="Huang Y.-H."/>
            <person name="Pang H."/>
        </authorList>
    </citation>
    <scope>NUCLEOTIDE SEQUENCE [LARGE SCALE GENOMIC DNA]</scope>
    <source>
        <strain evidence="1">SYSU_2023b</strain>
        <tissue evidence="1">Whole body</tissue>
    </source>
</reference>
<evidence type="ECO:0000313" key="1">
    <source>
        <dbReference type="EMBL" id="KAK9885579.1"/>
    </source>
</evidence>